<dbReference type="Pfam" id="PF01433">
    <property type="entry name" value="Peptidase_M1"/>
    <property type="match status" value="1"/>
</dbReference>
<dbReference type="AlphaFoldDB" id="A0AAV5UUE2"/>
<evidence type="ECO:0000313" key="3">
    <source>
        <dbReference type="Proteomes" id="UP001432322"/>
    </source>
</evidence>
<dbReference type="PANTHER" id="PTHR11533:SF299">
    <property type="entry name" value="AMINOPEPTIDASE"/>
    <property type="match status" value="1"/>
</dbReference>
<organism evidence="2 3">
    <name type="scientific">Pristionchus fissidentatus</name>
    <dbReference type="NCBI Taxonomy" id="1538716"/>
    <lineage>
        <taxon>Eukaryota</taxon>
        <taxon>Metazoa</taxon>
        <taxon>Ecdysozoa</taxon>
        <taxon>Nematoda</taxon>
        <taxon>Chromadorea</taxon>
        <taxon>Rhabditida</taxon>
        <taxon>Rhabditina</taxon>
        <taxon>Diplogasteromorpha</taxon>
        <taxon>Diplogasteroidea</taxon>
        <taxon>Neodiplogasteridae</taxon>
        <taxon>Pristionchus</taxon>
    </lineage>
</organism>
<dbReference type="GO" id="GO:0005615">
    <property type="term" value="C:extracellular space"/>
    <property type="evidence" value="ECO:0007669"/>
    <property type="project" value="TreeGrafter"/>
</dbReference>
<dbReference type="SUPFAM" id="SSF55486">
    <property type="entry name" value="Metalloproteases ('zincins'), catalytic domain"/>
    <property type="match status" value="1"/>
</dbReference>
<dbReference type="Proteomes" id="UP001432322">
    <property type="component" value="Unassembled WGS sequence"/>
</dbReference>
<feature type="domain" description="Peptidase M1 membrane alanine aminopeptidase" evidence="1">
    <location>
        <begin position="1"/>
        <end position="84"/>
    </location>
</feature>
<dbReference type="InterPro" id="IPR050344">
    <property type="entry name" value="Peptidase_M1_aminopeptidases"/>
</dbReference>
<name>A0AAV5UUE2_9BILA</name>
<dbReference type="GO" id="GO:0005737">
    <property type="term" value="C:cytoplasm"/>
    <property type="evidence" value="ECO:0007669"/>
    <property type="project" value="TreeGrafter"/>
</dbReference>
<dbReference type="GO" id="GO:0070006">
    <property type="term" value="F:metalloaminopeptidase activity"/>
    <property type="evidence" value="ECO:0007669"/>
    <property type="project" value="TreeGrafter"/>
</dbReference>
<protein>
    <recommendedName>
        <fullName evidence="1">Peptidase M1 membrane alanine aminopeptidase domain-containing protein</fullName>
    </recommendedName>
</protein>
<dbReference type="GO" id="GO:0006508">
    <property type="term" value="P:proteolysis"/>
    <property type="evidence" value="ECO:0007669"/>
    <property type="project" value="TreeGrafter"/>
</dbReference>
<keyword evidence="3" id="KW-1185">Reference proteome</keyword>
<proteinExistence type="predicted"/>
<dbReference type="GO" id="GO:0016020">
    <property type="term" value="C:membrane"/>
    <property type="evidence" value="ECO:0007669"/>
    <property type="project" value="TreeGrafter"/>
</dbReference>
<dbReference type="EMBL" id="BTSY01000001">
    <property type="protein sequence ID" value="GMT10895.1"/>
    <property type="molecule type" value="Genomic_DNA"/>
</dbReference>
<reference evidence="2" key="1">
    <citation type="submission" date="2023-10" db="EMBL/GenBank/DDBJ databases">
        <title>Genome assembly of Pristionchus species.</title>
        <authorList>
            <person name="Yoshida K."/>
            <person name="Sommer R.J."/>
        </authorList>
    </citation>
    <scope>NUCLEOTIDE SEQUENCE</scope>
    <source>
        <strain evidence="2">RS5133</strain>
    </source>
</reference>
<accession>A0AAV5UUE2</accession>
<dbReference type="PANTHER" id="PTHR11533">
    <property type="entry name" value="PROTEASE M1 ZINC METALLOPROTEASE"/>
    <property type="match status" value="1"/>
</dbReference>
<dbReference type="Gene3D" id="1.10.390.10">
    <property type="entry name" value="Neutral Protease Domain 2"/>
    <property type="match status" value="1"/>
</dbReference>
<dbReference type="GO" id="GO:0008270">
    <property type="term" value="F:zinc ion binding"/>
    <property type="evidence" value="ECO:0007669"/>
    <property type="project" value="InterPro"/>
</dbReference>
<dbReference type="GO" id="GO:0043171">
    <property type="term" value="P:peptide catabolic process"/>
    <property type="evidence" value="ECO:0007669"/>
    <property type="project" value="TreeGrafter"/>
</dbReference>
<evidence type="ECO:0000259" key="1">
    <source>
        <dbReference type="Pfam" id="PF01433"/>
    </source>
</evidence>
<evidence type="ECO:0000313" key="2">
    <source>
        <dbReference type="EMBL" id="GMT10895.1"/>
    </source>
</evidence>
<dbReference type="InterPro" id="IPR014782">
    <property type="entry name" value="Peptidase_M1_dom"/>
</dbReference>
<dbReference type="GO" id="GO:0042277">
    <property type="term" value="F:peptide binding"/>
    <property type="evidence" value="ECO:0007669"/>
    <property type="project" value="TreeGrafter"/>
</dbReference>
<sequence>QYFGNLITLSWWDEVWINEAFTSLYQIDAVNGIGTAESIIELRKSLRWKFLQIDALRKSTPLKNEATTEVEARANFDPPKAYKKVVFGMFGKKCGLKWTIPVHLVKLDGTPYKSFMMSESSWLQQENK</sequence>
<dbReference type="InterPro" id="IPR027268">
    <property type="entry name" value="Peptidase_M4/M1_CTD_sf"/>
</dbReference>
<comment type="caution">
    <text evidence="2">The sequence shown here is derived from an EMBL/GenBank/DDBJ whole genome shotgun (WGS) entry which is preliminary data.</text>
</comment>
<feature type="non-terminal residue" evidence="2">
    <location>
        <position position="1"/>
    </location>
</feature>
<gene>
    <name evidence="2" type="ORF">PFISCL1PPCAC_2192</name>
</gene>